<dbReference type="Pfam" id="PF10502">
    <property type="entry name" value="Peptidase_S26"/>
    <property type="match status" value="1"/>
</dbReference>
<evidence type="ECO:0000256" key="2">
    <source>
        <dbReference type="ARBA" id="ARBA00004401"/>
    </source>
</evidence>
<dbReference type="PROSITE" id="PS00761">
    <property type="entry name" value="SPASE_I_3"/>
    <property type="match status" value="1"/>
</dbReference>
<evidence type="ECO:0000256" key="3">
    <source>
        <dbReference type="ARBA" id="ARBA00009370"/>
    </source>
</evidence>
<gene>
    <name evidence="11" type="primary">lepB</name>
    <name evidence="11" type="ORF">IAB59_03190</name>
</gene>
<name>A0A9D1GBX3_9FIRM</name>
<dbReference type="GO" id="GO:0005886">
    <property type="term" value="C:plasma membrane"/>
    <property type="evidence" value="ECO:0007669"/>
    <property type="project" value="UniProtKB-SubCell"/>
</dbReference>
<evidence type="ECO:0000256" key="5">
    <source>
        <dbReference type="ARBA" id="ARBA00022670"/>
    </source>
</evidence>
<dbReference type="NCBIfam" id="TIGR02227">
    <property type="entry name" value="sigpep_I_bact"/>
    <property type="match status" value="1"/>
</dbReference>
<comment type="similarity">
    <text evidence="3 9">Belongs to the peptidase S26 family.</text>
</comment>
<evidence type="ECO:0000259" key="10">
    <source>
        <dbReference type="Pfam" id="PF10502"/>
    </source>
</evidence>
<dbReference type="PANTHER" id="PTHR43390:SF1">
    <property type="entry name" value="CHLOROPLAST PROCESSING PEPTIDASE"/>
    <property type="match status" value="1"/>
</dbReference>
<dbReference type="InterPro" id="IPR019756">
    <property type="entry name" value="Pept_S26A_signal_pept_1_Ser-AS"/>
</dbReference>
<keyword evidence="8" id="KW-0812">Transmembrane</keyword>
<dbReference type="EC" id="3.4.21.89" evidence="4 8"/>
<comment type="subcellular location">
    <subcellularLocation>
        <location evidence="2">Cell membrane</location>
        <topology evidence="2">Single-pass type II membrane protein</topology>
    </subcellularLocation>
    <subcellularLocation>
        <location evidence="9">Membrane</location>
        <topology evidence="9">Single-pass type II membrane protein</topology>
    </subcellularLocation>
</comment>
<reference evidence="11" key="1">
    <citation type="submission" date="2020-10" db="EMBL/GenBank/DDBJ databases">
        <authorList>
            <person name="Gilroy R."/>
        </authorList>
    </citation>
    <scope>NUCLEOTIDE SEQUENCE</scope>
    <source>
        <strain evidence="11">CHK195-26880</strain>
    </source>
</reference>
<evidence type="ECO:0000256" key="1">
    <source>
        <dbReference type="ARBA" id="ARBA00000677"/>
    </source>
</evidence>
<comment type="caution">
    <text evidence="11">The sequence shown here is derived from an EMBL/GenBank/DDBJ whole genome shotgun (WGS) entry which is preliminary data.</text>
</comment>
<sequence>MDWLTIKEFIKDSVKFILIVFILIFLMVYVVSVTQVVGDSMDPTLKNQDVLILNKAKYRFSEVKRGDIIAFTYEDTKYLIKRVIGLPGDHISIIDNKVYINGRYYVEDYLKDVDTPDFDLQDLGYNTVPDGMYFVLGDNRDNSLDSRKIGLVEEDDIIGEIAIRFWPITNFRLF</sequence>
<dbReference type="InterPro" id="IPR019757">
    <property type="entry name" value="Pept_S26A_signal_pept_1_Lys-AS"/>
</dbReference>
<reference evidence="11" key="2">
    <citation type="journal article" date="2021" name="PeerJ">
        <title>Extensive microbial diversity within the chicken gut microbiome revealed by metagenomics and culture.</title>
        <authorList>
            <person name="Gilroy R."/>
            <person name="Ravi A."/>
            <person name="Getino M."/>
            <person name="Pursley I."/>
            <person name="Horton D.L."/>
            <person name="Alikhan N.F."/>
            <person name="Baker D."/>
            <person name="Gharbi K."/>
            <person name="Hall N."/>
            <person name="Watson M."/>
            <person name="Adriaenssens E.M."/>
            <person name="Foster-Nyarko E."/>
            <person name="Jarju S."/>
            <person name="Secka A."/>
            <person name="Antonio M."/>
            <person name="Oren A."/>
            <person name="Chaudhuri R.R."/>
            <person name="La Ragione R."/>
            <person name="Hildebrand F."/>
            <person name="Pallen M.J."/>
        </authorList>
    </citation>
    <scope>NUCLEOTIDE SEQUENCE</scope>
    <source>
        <strain evidence="11">CHK195-26880</strain>
    </source>
</reference>
<dbReference type="SUPFAM" id="SSF51306">
    <property type="entry name" value="LexA/Signal peptidase"/>
    <property type="match status" value="1"/>
</dbReference>
<dbReference type="PRINTS" id="PR00727">
    <property type="entry name" value="LEADERPTASE"/>
</dbReference>
<keyword evidence="6 8" id="KW-0378">Hydrolase</keyword>
<dbReference type="PANTHER" id="PTHR43390">
    <property type="entry name" value="SIGNAL PEPTIDASE I"/>
    <property type="match status" value="1"/>
</dbReference>
<dbReference type="InterPro" id="IPR036286">
    <property type="entry name" value="LexA/Signal_pep-like_sf"/>
</dbReference>
<keyword evidence="8" id="KW-1133">Transmembrane helix</keyword>
<keyword evidence="5 8" id="KW-0645">Protease</keyword>
<dbReference type="Proteomes" id="UP000886833">
    <property type="component" value="Unassembled WGS sequence"/>
</dbReference>
<feature type="active site" evidence="7">
    <location>
        <position position="81"/>
    </location>
</feature>
<dbReference type="Gene3D" id="2.10.109.10">
    <property type="entry name" value="Umud Fragment, subunit A"/>
    <property type="match status" value="1"/>
</dbReference>
<dbReference type="GO" id="GO:0006465">
    <property type="term" value="P:signal peptide processing"/>
    <property type="evidence" value="ECO:0007669"/>
    <property type="project" value="InterPro"/>
</dbReference>
<dbReference type="GO" id="GO:0004252">
    <property type="term" value="F:serine-type endopeptidase activity"/>
    <property type="evidence" value="ECO:0007669"/>
    <property type="project" value="InterPro"/>
</dbReference>
<evidence type="ECO:0000256" key="7">
    <source>
        <dbReference type="PIRSR" id="PIRSR600223-1"/>
    </source>
</evidence>
<evidence type="ECO:0000313" key="12">
    <source>
        <dbReference type="Proteomes" id="UP000886833"/>
    </source>
</evidence>
<evidence type="ECO:0000256" key="4">
    <source>
        <dbReference type="ARBA" id="ARBA00013208"/>
    </source>
</evidence>
<feature type="domain" description="Peptidase S26" evidence="10">
    <location>
        <begin position="13"/>
        <end position="166"/>
    </location>
</feature>
<evidence type="ECO:0000256" key="9">
    <source>
        <dbReference type="RuleBase" id="RU362042"/>
    </source>
</evidence>
<keyword evidence="8" id="KW-0472">Membrane</keyword>
<dbReference type="InterPro" id="IPR000223">
    <property type="entry name" value="Pept_S26A_signal_pept_1"/>
</dbReference>
<dbReference type="CDD" id="cd06530">
    <property type="entry name" value="S26_SPase_I"/>
    <property type="match status" value="1"/>
</dbReference>
<feature type="transmembrane region" description="Helical" evidence="8">
    <location>
        <begin position="16"/>
        <end position="38"/>
    </location>
</feature>
<feature type="active site" evidence="7">
    <location>
        <position position="40"/>
    </location>
</feature>
<dbReference type="GO" id="GO:0009003">
    <property type="term" value="F:signal peptidase activity"/>
    <property type="evidence" value="ECO:0007669"/>
    <property type="project" value="UniProtKB-EC"/>
</dbReference>
<organism evidence="11 12">
    <name type="scientific">Candidatus Onthousia faecipullorum</name>
    <dbReference type="NCBI Taxonomy" id="2840887"/>
    <lineage>
        <taxon>Bacteria</taxon>
        <taxon>Bacillati</taxon>
        <taxon>Bacillota</taxon>
        <taxon>Bacilli</taxon>
        <taxon>Candidatus Onthousia</taxon>
    </lineage>
</organism>
<dbReference type="InterPro" id="IPR019533">
    <property type="entry name" value="Peptidase_S26"/>
</dbReference>
<dbReference type="EMBL" id="DVKQ01000041">
    <property type="protein sequence ID" value="HIT37469.1"/>
    <property type="molecule type" value="Genomic_DNA"/>
</dbReference>
<dbReference type="InterPro" id="IPR019758">
    <property type="entry name" value="Pept_S26A_signal_pept_1_CS"/>
</dbReference>
<accession>A0A9D1GBX3</accession>
<dbReference type="PROSITE" id="PS00760">
    <property type="entry name" value="SPASE_I_2"/>
    <property type="match status" value="1"/>
</dbReference>
<dbReference type="AlphaFoldDB" id="A0A9D1GBX3"/>
<evidence type="ECO:0000313" key="11">
    <source>
        <dbReference type="EMBL" id="HIT37469.1"/>
    </source>
</evidence>
<protein>
    <recommendedName>
        <fullName evidence="4 8">Signal peptidase I</fullName>
        <ecNumber evidence="4 8">3.4.21.89</ecNumber>
    </recommendedName>
</protein>
<evidence type="ECO:0000256" key="8">
    <source>
        <dbReference type="RuleBase" id="RU003993"/>
    </source>
</evidence>
<comment type="catalytic activity">
    <reaction evidence="1 8">
        <text>Cleavage of hydrophobic, N-terminal signal or leader sequences from secreted and periplasmic proteins.</text>
        <dbReference type="EC" id="3.4.21.89"/>
    </reaction>
</comment>
<evidence type="ECO:0000256" key="6">
    <source>
        <dbReference type="ARBA" id="ARBA00022801"/>
    </source>
</evidence>
<dbReference type="PROSITE" id="PS00501">
    <property type="entry name" value="SPASE_I_1"/>
    <property type="match status" value="1"/>
</dbReference>
<proteinExistence type="inferred from homology"/>